<name>A0ABP7KUJ1_9ACTN</name>
<accession>A0ABP7KUJ1</accession>
<dbReference type="Pfam" id="PF15566">
    <property type="entry name" value="Imm32"/>
    <property type="match status" value="1"/>
</dbReference>
<organism evidence="1 2">
    <name type="scientific">Streptomyces lannensis</name>
    <dbReference type="NCBI Taxonomy" id="766498"/>
    <lineage>
        <taxon>Bacteria</taxon>
        <taxon>Bacillati</taxon>
        <taxon>Actinomycetota</taxon>
        <taxon>Actinomycetes</taxon>
        <taxon>Kitasatosporales</taxon>
        <taxon>Streptomycetaceae</taxon>
        <taxon>Streptomyces</taxon>
    </lineage>
</organism>
<gene>
    <name evidence="1" type="ORF">GCM10022207_63710</name>
</gene>
<sequence>MYVAAAVSLRSEHAVGGPPTASWNSDLEGVLRVRLVPDPVLGEVDLTASAEELAGLANAVTEGEGFIGSTSPLAGEALAGIEVRNTSGPGVRIEFDTSRQVLVISGDFGARAILAENLQAMTTAEDGGHLHIDYFPEHPYLVEGSVPIVVNSPHGGMPTR</sequence>
<proteinExistence type="predicted"/>
<reference evidence="2" key="1">
    <citation type="journal article" date="2019" name="Int. J. Syst. Evol. Microbiol.">
        <title>The Global Catalogue of Microorganisms (GCM) 10K type strain sequencing project: providing services to taxonomists for standard genome sequencing and annotation.</title>
        <authorList>
            <consortium name="The Broad Institute Genomics Platform"/>
            <consortium name="The Broad Institute Genome Sequencing Center for Infectious Disease"/>
            <person name="Wu L."/>
            <person name="Ma J."/>
        </authorList>
    </citation>
    <scope>NUCLEOTIDE SEQUENCE [LARGE SCALE GENOMIC DNA]</scope>
    <source>
        <strain evidence="2">JCM 16578</strain>
    </source>
</reference>
<evidence type="ECO:0000313" key="2">
    <source>
        <dbReference type="Proteomes" id="UP001501563"/>
    </source>
</evidence>
<dbReference type="InterPro" id="IPR029083">
    <property type="entry name" value="Imm32"/>
</dbReference>
<comment type="caution">
    <text evidence="1">The sequence shown here is derived from an EMBL/GenBank/DDBJ whole genome shotgun (WGS) entry which is preliminary data.</text>
</comment>
<evidence type="ECO:0000313" key="1">
    <source>
        <dbReference type="EMBL" id="GAA3887625.1"/>
    </source>
</evidence>
<keyword evidence="2" id="KW-1185">Reference proteome</keyword>
<dbReference type="EMBL" id="BAAAZA010000023">
    <property type="protein sequence ID" value="GAA3887625.1"/>
    <property type="molecule type" value="Genomic_DNA"/>
</dbReference>
<evidence type="ECO:0008006" key="3">
    <source>
        <dbReference type="Google" id="ProtNLM"/>
    </source>
</evidence>
<protein>
    <recommendedName>
        <fullName evidence="3">GerMN domain-containing protein</fullName>
    </recommendedName>
</protein>
<dbReference type="Proteomes" id="UP001501563">
    <property type="component" value="Unassembled WGS sequence"/>
</dbReference>